<dbReference type="GO" id="GO:0016740">
    <property type="term" value="F:transferase activity"/>
    <property type="evidence" value="ECO:0007669"/>
    <property type="project" value="UniProtKB-KW"/>
</dbReference>
<dbReference type="InterPro" id="IPR014729">
    <property type="entry name" value="Rossmann-like_a/b/a_fold"/>
</dbReference>
<keyword evidence="2" id="KW-0548">Nucleotidyltransferase</keyword>
<reference evidence="2" key="1">
    <citation type="submission" date="2019-04" db="EMBL/GenBank/DDBJ databases">
        <title>Genomic and proteomic characterization of cyanophage S-SCSM1 provides new insights into understanding the viral gene diversity and phage-host interactions.</title>
        <authorList>
            <person name="Wang Q."/>
            <person name="Xu Y."/>
            <person name="Jiao N."/>
            <person name="Zhang R."/>
        </authorList>
    </citation>
    <scope>NUCLEOTIDE SEQUENCE [LARGE SCALE GENOMIC DNA]</scope>
</reference>
<feature type="region of interest" description="Disordered" evidence="1">
    <location>
        <begin position="15"/>
        <end position="39"/>
    </location>
</feature>
<feature type="region of interest" description="Disordered" evidence="1">
    <location>
        <begin position="53"/>
        <end position="107"/>
    </location>
</feature>
<accession>A0A6M2ZHF7</accession>
<feature type="compositionally biased region" description="Basic and acidic residues" evidence="1">
    <location>
        <begin position="145"/>
        <end position="154"/>
    </location>
</feature>
<dbReference type="SUPFAM" id="SSF52374">
    <property type="entry name" value="Nucleotidylyl transferase"/>
    <property type="match status" value="1"/>
</dbReference>
<keyword evidence="2" id="KW-0808">Transferase</keyword>
<name>A0A6M2ZHF7_9CAUD</name>
<organism evidence="2 3">
    <name type="scientific">Synechococcus phage S-SCSM1</name>
    <dbReference type="NCBI Taxonomy" id="2588487"/>
    <lineage>
        <taxon>Viruses</taxon>
        <taxon>Duplodnaviria</taxon>
        <taxon>Heunggongvirae</taxon>
        <taxon>Uroviricota</taxon>
        <taxon>Caudoviricetes</taxon>
        <taxon>Pantevenvirales</taxon>
        <taxon>Kyanoviridae</taxon>
        <taxon>Zhoulongquanvirus</taxon>
        <taxon>Zhoulongquanvirus esscess</taxon>
    </lineage>
</organism>
<feature type="region of interest" description="Disordered" evidence="1">
    <location>
        <begin position="133"/>
        <end position="154"/>
    </location>
</feature>
<dbReference type="Proteomes" id="UP000515683">
    <property type="component" value="Segment"/>
</dbReference>
<dbReference type="Gene3D" id="3.40.50.620">
    <property type="entry name" value="HUPs"/>
    <property type="match status" value="1"/>
</dbReference>
<sequence>MKSFLQFLKEAAESGASVQAKKLNLKSDGHGGWYDSRGEFVAKTEGGKLKFYDKNQKIGERDGNQNTNQVAQKQDETKQKQKKEEPKDSSKKEAPPEEGQEQQSDTLTVVFGRFNPPTVGHEKLLSMAKKASSGGDFKVYPSRSQDAKKNPLDPDMKISFMKKMFSDYEENIINDPDMKNIFDVLTTANEDGYGNVNIVVGSDRQAEFENLAQKYNGQLYEFDLIRVISAGVRDADAEGVEGMSASKMRKAVMDDDFESFRRGTPKKLDDGDTQALFNAVRQGMKLKKKAKVTAEMWQVAPKLDPKGLREQYVSERIFRIGDIVENLNTGMIGEIIRRGTNHLICVTKENFMFKSWVKDVMEAVVNYPGPSGVSGPEREVGTDSLRKYTERMTGTSAIKNFINKYKAKK</sequence>
<gene>
    <name evidence="2" type="ORF">SSCSM1_91</name>
</gene>
<keyword evidence="3" id="KW-1185">Reference proteome</keyword>
<proteinExistence type="predicted"/>
<evidence type="ECO:0000313" key="2">
    <source>
        <dbReference type="EMBL" id="QFG06348.1"/>
    </source>
</evidence>
<evidence type="ECO:0000313" key="3">
    <source>
        <dbReference type="Proteomes" id="UP000515683"/>
    </source>
</evidence>
<dbReference type="EMBL" id="MK867354">
    <property type="protein sequence ID" value="QFG06348.1"/>
    <property type="molecule type" value="Genomic_DNA"/>
</dbReference>
<evidence type="ECO:0000256" key="1">
    <source>
        <dbReference type="SAM" id="MobiDB-lite"/>
    </source>
</evidence>
<feature type="compositionally biased region" description="Basic and acidic residues" evidence="1">
    <location>
        <begin position="73"/>
        <end position="95"/>
    </location>
</feature>
<protein>
    <submittedName>
        <fullName evidence="2">Nicotinamide/nicotinate mononucleotide adenylyltransferase</fullName>
    </submittedName>
</protein>
<feature type="compositionally biased region" description="Basic and acidic residues" evidence="1">
    <location>
        <begin position="53"/>
        <end position="63"/>
    </location>
</feature>